<reference evidence="14 15" key="1">
    <citation type="submission" date="2017-10" db="EMBL/GenBank/DDBJ databases">
        <title>A new Pekin duck reference genome.</title>
        <authorList>
            <person name="Hou Z.-C."/>
            <person name="Zhou Z.-K."/>
            <person name="Zhu F."/>
            <person name="Hou S.-S."/>
        </authorList>
    </citation>
    <scope>NUCLEOTIDE SEQUENCE [LARGE SCALE GENOMIC DNA]</scope>
</reference>
<dbReference type="GeneTree" id="ENSGT00940000156168"/>
<keyword evidence="9" id="KW-0675">Receptor</keyword>
<organism evidence="14 15">
    <name type="scientific">Anas platyrhynchos platyrhynchos</name>
    <name type="common">Northern mallard</name>
    <dbReference type="NCBI Taxonomy" id="8840"/>
    <lineage>
        <taxon>Eukaryota</taxon>
        <taxon>Metazoa</taxon>
        <taxon>Chordata</taxon>
        <taxon>Craniata</taxon>
        <taxon>Vertebrata</taxon>
        <taxon>Euteleostomi</taxon>
        <taxon>Archelosauria</taxon>
        <taxon>Archosauria</taxon>
        <taxon>Dinosauria</taxon>
        <taxon>Saurischia</taxon>
        <taxon>Theropoda</taxon>
        <taxon>Coelurosauria</taxon>
        <taxon>Aves</taxon>
        <taxon>Neognathae</taxon>
        <taxon>Galloanserae</taxon>
        <taxon>Anseriformes</taxon>
        <taxon>Anatidae</taxon>
        <taxon>Anatinae</taxon>
        <taxon>Anas</taxon>
    </lineage>
</organism>
<dbReference type="AlphaFoldDB" id="A0A493TRB5"/>
<keyword evidence="6" id="KW-0732">Signal</keyword>
<dbReference type="SUPFAM" id="SSF110035">
    <property type="entry name" value="GDNF receptor-like"/>
    <property type="match status" value="1"/>
</dbReference>
<dbReference type="GO" id="GO:1904399">
    <property type="term" value="F:heparan sulfate binding"/>
    <property type="evidence" value="ECO:0007669"/>
    <property type="project" value="Ensembl"/>
</dbReference>
<dbReference type="Ensembl" id="ENSAPLT00000018084.1">
    <property type="protein sequence ID" value="ENSAPLP00000028125.1"/>
    <property type="gene ID" value="ENSAPLG00000012246.2"/>
</dbReference>
<dbReference type="PRINTS" id="PR01318">
    <property type="entry name" value="GDNFRALPHA2"/>
</dbReference>
<keyword evidence="5" id="KW-0336">GPI-anchor</keyword>
<dbReference type="PRINTS" id="PR01316">
    <property type="entry name" value="GDNFRECEPTOR"/>
</dbReference>
<keyword evidence="11" id="KW-0449">Lipoprotein</keyword>
<evidence type="ECO:0000256" key="11">
    <source>
        <dbReference type="ARBA" id="ARBA00023288"/>
    </source>
</evidence>
<feature type="domain" description="GDNF/GAS1" evidence="13">
    <location>
        <begin position="208"/>
        <end position="304"/>
    </location>
</feature>
<gene>
    <name evidence="14" type="primary">GFRA2</name>
</gene>
<evidence type="ECO:0000256" key="9">
    <source>
        <dbReference type="ARBA" id="ARBA00023170"/>
    </source>
</evidence>
<keyword evidence="10" id="KW-0325">Glycoprotein</keyword>
<evidence type="ECO:0000256" key="4">
    <source>
        <dbReference type="ARBA" id="ARBA00022475"/>
    </source>
</evidence>
<accession>A0A493TRB5</accession>
<dbReference type="InterPro" id="IPR003438">
    <property type="entry name" value="GDNF_rcpt"/>
</dbReference>
<evidence type="ECO:0000256" key="8">
    <source>
        <dbReference type="ARBA" id="ARBA00023157"/>
    </source>
</evidence>
<feature type="domain" description="GDNF/GAS1" evidence="13">
    <location>
        <begin position="118"/>
        <end position="198"/>
    </location>
</feature>
<dbReference type="GO" id="GO:0043235">
    <property type="term" value="C:receptor complex"/>
    <property type="evidence" value="ECO:0007669"/>
    <property type="project" value="TreeGrafter"/>
</dbReference>
<keyword evidence="15" id="KW-1185">Reference proteome</keyword>
<dbReference type="InterPro" id="IPR016017">
    <property type="entry name" value="GDNF/GAS1"/>
</dbReference>
<evidence type="ECO:0000256" key="2">
    <source>
        <dbReference type="ARBA" id="ARBA00005961"/>
    </source>
</evidence>
<reference evidence="14" key="3">
    <citation type="submission" date="2025-09" db="UniProtKB">
        <authorList>
            <consortium name="Ensembl"/>
        </authorList>
    </citation>
    <scope>IDENTIFICATION</scope>
</reference>
<dbReference type="SMART" id="SM00907">
    <property type="entry name" value="GDNF"/>
    <property type="match status" value="3"/>
</dbReference>
<dbReference type="InterPro" id="IPR003504">
    <property type="entry name" value="GDNF_rcpt_a2"/>
</dbReference>
<dbReference type="InterPro" id="IPR037193">
    <property type="entry name" value="GDNF_alpha"/>
</dbReference>
<evidence type="ECO:0000256" key="12">
    <source>
        <dbReference type="SAM" id="MobiDB-lite"/>
    </source>
</evidence>
<evidence type="ECO:0000256" key="10">
    <source>
        <dbReference type="ARBA" id="ARBA00023180"/>
    </source>
</evidence>
<dbReference type="GO" id="GO:0009897">
    <property type="term" value="C:external side of plasma membrane"/>
    <property type="evidence" value="ECO:0007669"/>
    <property type="project" value="TreeGrafter"/>
</dbReference>
<dbReference type="STRING" id="8840.ENSAPLP00000028125"/>
<dbReference type="PANTHER" id="PTHR10269">
    <property type="entry name" value="GDNF RECEPTOR ALPHA"/>
    <property type="match status" value="1"/>
</dbReference>
<evidence type="ECO:0000256" key="6">
    <source>
        <dbReference type="ARBA" id="ARBA00022729"/>
    </source>
</evidence>
<comment type="subcellular location">
    <subcellularLocation>
        <location evidence="1">Cell membrane</location>
        <topology evidence="1">Lipid-anchor</topology>
        <topology evidence="1">GPI-anchor</topology>
    </subcellularLocation>
</comment>
<dbReference type="GO" id="GO:0007399">
    <property type="term" value="P:nervous system development"/>
    <property type="evidence" value="ECO:0007669"/>
    <property type="project" value="Ensembl"/>
</dbReference>
<feature type="compositionally biased region" description="Pro residues" evidence="12">
    <location>
        <begin position="1"/>
        <end position="16"/>
    </location>
</feature>
<evidence type="ECO:0000256" key="3">
    <source>
        <dbReference type="ARBA" id="ARBA00016726"/>
    </source>
</evidence>
<dbReference type="Gene3D" id="1.10.220.110">
    <property type="entry name" value="GDNF binding domain"/>
    <property type="match status" value="1"/>
</dbReference>
<evidence type="ECO:0000256" key="7">
    <source>
        <dbReference type="ARBA" id="ARBA00023136"/>
    </source>
</evidence>
<reference evidence="14" key="2">
    <citation type="submission" date="2025-08" db="UniProtKB">
        <authorList>
            <consortium name="Ensembl"/>
        </authorList>
    </citation>
    <scope>IDENTIFICATION</scope>
</reference>
<comment type="similarity">
    <text evidence="2">Belongs to the GDNFR family.</text>
</comment>
<evidence type="ECO:0000313" key="15">
    <source>
        <dbReference type="Proteomes" id="UP000016666"/>
    </source>
</evidence>
<dbReference type="Proteomes" id="UP000016666">
    <property type="component" value="Chromosome 23"/>
</dbReference>
<keyword evidence="4" id="KW-1003">Cell membrane</keyword>
<dbReference type="GO" id="GO:0016167">
    <property type="term" value="F:glial cell-derived neurotrophic factor receptor activity"/>
    <property type="evidence" value="ECO:0007669"/>
    <property type="project" value="Ensembl"/>
</dbReference>
<proteinExistence type="inferred from homology"/>
<feature type="region of interest" description="Disordered" evidence="12">
    <location>
        <begin position="1"/>
        <end position="21"/>
    </location>
</feature>
<sequence>MRPSARWPPPRPPPGQDPQGWRAPVDCVRANELCAAEPSCSSRYRTLRQCLAGRDRNTMLANKECQAALEVLQESPLYDCRCKRGMKKELQCLQIYWSIHLGLTEGMDPATNSKSNHCLDAAKACNLNDNCKRLRSGYISTCSKEISATEHCSRRKCHKALRQFFDRVPSEYTYRLLFCSCKDQACAERRRQTIVPSCSYEDKHKPNCLELRNVCRADHLCRSRLADFHANCQASFQSLTSCPGDNYQACLGSYAGLIGFDMTPNYVDASTTSITISPWCSCKGSGNLEEECEKFLRDFTENPCLRNAIQAFGNGTDVNLTPRTRLVPVTVPPKTEKSPSTDDINYSNTMYDTSIITTCTSIQVGAQPSPCCKLGVLVRSWAALDLQKVLLLLAQLGASHEHAAWLTQGVGTQVPGRIWPPWSCSRWSCSGAVPAEHHFWGCSPHRAVGGCAQSRGSIASARSTCRQQCHPWAASN</sequence>
<feature type="domain" description="GDNF/GAS1" evidence="13">
    <location>
        <begin position="27"/>
        <end position="104"/>
    </location>
</feature>
<evidence type="ECO:0000313" key="14">
    <source>
        <dbReference type="Ensembl" id="ENSAPLP00000028125.1"/>
    </source>
</evidence>
<protein>
    <recommendedName>
        <fullName evidence="3">GDNF family receptor alpha-2</fullName>
    </recommendedName>
</protein>
<name>A0A493TRB5_ANAPP</name>
<dbReference type="FunFam" id="1.10.220.110:FF:000001">
    <property type="entry name" value="GDNF family receptor alpha"/>
    <property type="match status" value="1"/>
</dbReference>
<evidence type="ECO:0000256" key="5">
    <source>
        <dbReference type="ARBA" id="ARBA00022622"/>
    </source>
</evidence>
<keyword evidence="8" id="KW-1015">Disulfide bond</keyword>
<evidence type="ECO:0000259" key="13">
    <source>
        <dbReference type="SMART" id="SM00907"/>
    </source>
</evidence>
<dbReference type="PANTHER" id="PTHR10269:SF4">
    <property type="entry name" value="GDNF FAMILY RECEPTOR ALPHA-2"/>
    <property type="match status" value="1"/>
</dbReference>
<evidence type="ECO:0000256" key="1">
    <source>
        <dbReference type="ARBA" id="ARBA00004609"/>
    </source>
</evidence>
<keyword evidence="7" id="KW-0472">Membrane</keyword>
<dbReference type="Pfam" id="PF02351">
    <property type="entry name" value="GDNF"/>
    <property type="match status" value="3"/>
</dbReference>